<evidence type="ECO:0000313" key="12">
    <source>
        <dbReference type="Proteomes" id="UP000184112"/>
    </source>
</evidence>
<gene>
    <name evidence="11" type="ORF">SAMN05444388_11457</name>
</gene>
<dbReference type="RefSeq" id="WP_073410997.1">
    <property type="nucleotide sequence ID" value="NZ_FQWH01000014.1"/>
</dbReference>
<dbReference type="InterPro" id="IPR011495">
    <property type="entry name" value="Sig_transdc_His_kin_sub2_dim/P"/>
</dbReference>
<dbReference type="PANTHER" id="PTHR41523:SF8">
    <property type="entry name" value="ETHYLENE RESPONSE SENSOR PROTEIN"/>
    <property type="match status" value="1"/>
</dbReference>
<protein>
    <recommendedName>
        <fullName evidence="2">histidine kinase</fullName>
        <ecNumber evidence="2">2.7.13.3</ecNumber>
    </recommendedName>
</protein>
<evidence type="ECO:0000256" key="4">
    <source>
        <dbReference type="ARBA" id="ARBA00022679"/>
    </source>
</evidence>
<feature type="compositionally biased region" description="Polar residues" evidence="8">
    <location>
        <begin position="44"/>
        <end position="56"/>
    </location>
</feature>
<dbReference type="Gene3D" id="1.25.40.10">
    <property type="entry name" value="Tetratricopeptide repeat domain"/>
    <property type="match status" value="1"/>
</dbReference>
<keyword evidence="9" id="KW-1133">Transmembrane helix</keyword>
<evidence type="ECO:0000256" key="8">
    <source>
        <dbReference type="SAM" id="MobiDB-lite"/>
    </source>
</evidence>
<dbReference type="InterPro" id="IPR005467">
    <property type="entry name" value="His_kinase_dom"/>
</dbReference>
<evidence type="ECO:0000313" key="11">
    <source>
        <dbReference type="EMBL" id="SHH64235.1"/>
    </source>
</evidence>
<evidence type="ECO:0000256" key="3">
    <source>
        <dbReference type="ARBA" id="ARBA00022553"/>
    </source>
</evidence>
<feature type="region of interest" description="Disordered" evidence="8">
    <location>
        <begin position="35"/>
        <end position="56"/>
    </location>
</feature>
<dbReference type="SMART" id="SM00387">
    <property type="entry name" value="HATPase_c"/>
    <property type="match status" value="1"/>
</dbReference>
<evidence type="ECO:0000256" key="5">
    <source>
        <dbReference type="ARBA" id="ARBA00022741"/>
    </source>
</evidence>
<accession>A0A1M5UMJ7</accession>
<dbReference type="AlphaFoldDB" id="A0A1M5UMJ7"/>
<feature type="transmembrane region" description="Helical" evidence="9">
    <location>
        <begin position="279"/>
        <end position="299"/>
    </location>
</feature>
<keyword evidence="9" id="KW-0812">Transmembrane</keyword>
<dbReference type="PANTHER" id="PTHR41523">
    <property type="entry name" value="TWO-COMPONENT SYSTEM SENSOR PROTEIN"/>
    <property type="match status" value="1"/>
</dbReference>
<keyword evidence="7" id="KW-0067">ATP-binding</keyword>
<dbReference type="Proteomes" id="UP000184112">
    <property type="component" value="Unassembled WGS sequence"/>
</dbReference>
<evidence type="ECO:0000256" key="9">
    <source>
        <dbReference type="SAM" id="Phobius"/>
    </source>
</evidence>
<evidence type="ECO:0000259" key="10">
    <source>
        <dbReference type="PROSITE" id="PS50109"/>
    </source>
</evidence>
<comment type="catalytic activity">
    <reaction evidence="1">
        <text>ATP + protein L-histidine = ADP + protein N-phospho-L-histidine.</text>
        <dbReference type="EC" id="2.7.13.3"/>
    </reaction>
</comment>
<evidence type="ECO:0000256" key="7">
    <source>
        <dbReference type="ARBA" id="ARBA00022840"/>
    </source>
</evidence>
<dbReference type="GO" id="GO:0005524">
    <property type="term" value="F:ATP binding"/>
    <property type="evidence" value="ECO:0007669"/>
    <property type="project" value="UniProtKB-KW"/>
</dbReference>
<keyword evidence="9" id="KW-0472">Membrane</keyword>
<dbReference type="SUPFAM" id="SSF55874">
    <property type="entry name" value="ATPase domain of HSP90 chaperone/DNA topoisomerase II/histidine kinase"/>
    <property type="match status" value="1"/>
</dbReference>
<dbReference type="Pfam" id="PF02518">
    <property type="entry name" value="HATPase_c"/>
    <property type="match status" value="1"/>
</dbReference>
<keyword evidence="3" id="KW-0597">Phosphoprotein</keyword>
<dbReference type="InterPro" id="IPR003594">
    <property type="entry name" value="HATPase_dom"/>
</dbReference>
<evidence type="ECO:0000256" key="2">
    <source>
        <dbReference type="ARBA" id="ARBA00012438"/>
    </source>
</evidence>
<dbReference type="PROSITE" id="PS50109">
    <property type="entry name" value="HIS_KIN"/>
    <property type="match status" value="1"/>
</dbReference>
<dbReference type="Pfam" id="PF07568">
    <property type="entry name" value="HisKA_2"/>
    <property type="match status" value="1"/>
</dbReference>
<dbReference type="InterPro" id="IPR011990">
    <property type="entry name" value="TPR-like_helical_dom_sf"/>
</dbReference>
<dbReference type="EC" id="2.7.13.3" evidence="2"/>
<feature type="domain" description="Histidine kinase" evidence="10">
    <location>
        <begin position="339"/>
        <end position="532"/>
    </location>
</feature>
<keyword evidence="5" id="KW-0547">Nucleotide-binding</keyword>
<organism evidence="11 12">
    <name type="scientific">Flavobacterium johnsoniae</name>
    <name type="common">Cytophaga johnsonae</name>
    <dbReference type="NCBI Taxonomy" id="986"/>
    <lineage>
        <taxon>Bacteria</taxon>
        <taxon>Pseudomonadati</taxon>
        <taxon>Bacteroidota</taxon>
        <taxon>Flavobacteriia</taxon>
        <taxon>Flavobacteriales</taxon>
        <taxon>Flavobacteriaceae</taxon>
        <taxon>Flavobacterium</taxon>
    </lineage>
</organism>
<dbReference type="InterPro" id="IPR036890">
    <property type="entry name" value="HATPase_C_sf"/>
</dbReference>
<name>A0A1M5UMJ7_FLAJO</name>
<dbReference type="Gene3D" id="3.30.450.20">
    <property type="entry name" value="PAS domain"/>
    <property type="match status" value="1"/>
</dbReference>
<evidence type="ECO:0000256" key="1">
    <source>
        <dbReference type="ARBA" id="ARBA00000085"/>
    </source>
</evidence>
<reference evidence="11 12" key="1">
    <citation type="submission" date="2016-11" db="EMBL/GenBank/DDBJ databases">
        <authorList>
            <person name="Jaros S."/>
            <person name="Januszkiewicz K."/>
            <person name="Wedrychowicz H."/>
        </authorList>
    </citation>
    <scope>NUCLEOTIDE SEQUENCE [LARGE SCALE GENOMIC DNA]</scope>
    <source>
        <strain evidence="11 12">DSM 6792</strain>
    </source>
</reference>
<evidence type="ECO:0000256" key="6">
    <source>
        <dbReference type="ARBA" id="ARBA00022777"/>
    </source>
</evidence>
<dbReference type="EMBL" id="FQWH01000014">
    <property type="protein sequence ID" value="SHH64235.1"/>
    <property type="molecule type" value="Genomic_DNA"/>
</dbReference>
<keyword evidence="4" id="KW-0808">Transferase</keyword>
<dbReference type="Gene3D" id="3.30.565.10">
    <property type="entry name" value="Histidine kinase-like ATPase, C-terminal domain"/>
    <property type="match status" value="1"/>
</dbReference>
<dbReference type="GO" id="GO:0004673">
    <property type="term" value="F:protein histidine kinase activity"/>
    <property type="evidence" value="ECO:0007669"/>
    <property type="project" value="UniProtKB-EC"/>
</dbReference>
<sequence length="536" mass="61694">MFPNQFKALLFLLVILTIGDQTVWASAKNGKQIETTEKSLPAQKHNTNQEPPYSEQQVKKAERLLSSLPENIDKIKILLKVSDWYEASYNNPKTLEKAFQYAEDALRISQTIHSNIYSGKCYLQLSMIHELRNHNSMIEVTARKAIAVLTQTNDLDDLAESWVMVWSSKMRTNAPIAERLEPIFKAAALFEKTGNYKRIGDCYREISELYFSSSNFNSSLNYLKKAIFYYRAANLKEEAIYPISTRLNIIYEAEKRNKDIIRLKNKTLLQQSKLNNEVFLRNSMFTFVVLLLIILGLLYKSFMFKKKTNKILETQQNEINKKNTILQNLVVEKEWLLREIHHRVKNNLHMVVGLLASQTEFLKNEEAVQAINSSQNRIQAMSLIHQKLYQSESLSIIDMPSYIFELTEYLKDSFEIRNTIRFTLDIDSFNLPLSHSIPIGLIFNEAVTNAIKYAFPDHENSTINITLKKRDSGNYILIIHDNGIGLPPDFDPYNNPSLGIKLMHGLAADIEGKFLISNANGTKITLEFTLNESNLD</sequence>
<proteinExistence type="predicted"/>
<keyword evidence="6 11" id="KW-0418">Kinase</keyword>